<dbReference type="Proteomes" id="UP000757890">
    <property type="component" value="Unassembled WGS sequence"/>
</dbReference>
<evidence type="ECO:0000256" key="10">
    <source>
        <dbReference type="ARBA" id="ARBA00033381"/>
    </source>
</evidence>
<dbReference type="CDD" id="cd06454">
    <property type="entry name" value="KBL_like"/>
    <property type="match status" value="1"/>
</dbReference>
<evidence type="ECO:0000313" key="14">
    <source>
        <dbReference type="EMBL" id="MBF1129458.1"/>
    </source>
</evidence>
<dbReference type="EMBL" id="JABZMK010000025">
    <property type="protein sequence ID" value="MBF1129458.1"/>
    <property type="molecule type" value="Genomic_DNA"/>
</dbReference>
<evidence type="ECO:0000256" key="6">
    <source>
        <dbReference type="ARBA" id="ARBA00022679"/>
    </source>
</evidence>
<dbReference type="GO" id="GO:0009102">
    <property type="term" value="P:biotin biosynthetic process"/>
    <property type="evidence" value="ECO:0007669"/>
    <property type="project" value="UniProtKB-KW"/>
</dbReference>
<comment type="similarity">
    <text evidence="3">Belongs to the class-II pyridoxal-phosphate-dependent aminotransferase family. BioF subfamily.</text>
</comment>
<proteinExistence type="inferred from homology"/>
<dbReference type="Pfam" id="PF00155">
    <property type="entry name" value="Aminotran_1_2"/>
    <property type="match status" value="1"/>
</dbReference>
<dbReference type="InterPro" id="IPR015422">
    <property type="entry name" value="PyrdxlP-dep_Trfase_small"/>
</dbReference>
<dbReference type="Gene3D" id="3.40.640.10">
    <property type="entry name" value="Type I PLP-dependent aspartate aminotransferase-like (Major domain)"/>
    <property type="match status" value="1"/>
</dbReference>
<dbReference type="InterPro" id="IPR015421">
    <property type="entry name" value="PyrdxlP-dep_Trfase_major"/>
</dbReference>
<dbReference type="InterPro" id="IPR015424">
    <property type="entry name" value="PyrdxlP-dep_Trfase"/>
</dbReference>
<dbReference type="Gene3D" id="3.90.1150.10">
    <property type="entry name" value="Aspartate Aminotransferase, domain 1"/>
    <property type="match status" value="1"/>
</dbReference>
<evidence type="ECO:0000313" key="15">
    <source>
        <dbReference type="Proteomes" id="UP000757890"/>
    </source>
</evidence>
<dbReference type="AlphaFoldDB" id="A0A930B5W7"/>
<reference evidence="14" key="1">
    <citation type="submission" date="2020-04" db="EMBL/GenBank/DDBJ databases">
        <title>Deep metagenomics examines the oral microbiome during advanced dental caries in children, revealing novel taxa and co-occurrences with host molecules.</title>
        <authorList>
            <person name="Baker J.L."/>
            <person name="Morton J.T."/>
            <person name="Dinis M."/>
            <person name="Alvarez R."/>
            <person name="Tran N.C."/>
            <person name="Knight R."/>
            <person name="Edlund A."/>
        </authorList>
    </citation>
    <scope>NUCLEOTIDE SEQUENCE</scope>
    <source>
        <strain evidence="14">JCVI_32_bin.14</strain>
    </source>
</reference>
<dbReference type="PANTHER" id="PTHR13693:SF100">
    <property type="entry name" value="8-AMINO-7-OXONONANOATE SYNTHASE"/>
    <property type="match status" value="1"/>
</dbReference>
<dbReference type="SUPFAM" id="SSF53383">
    <property type="entry name" value="PLP-dependent transferases"/>
    <property type="match status" value="1"/>
</dbReference>
<gene>
    <name evidence="14" type="ORF">HXL70_05360</name>
</gene>
<keyword evidence="6" id="KW-0808">Transferase</keyword>
<evidence type="ECO:0000256" key="4">
    <source>
        <dbReference type="ARBA" id="ARBA00011738"/>
    </source>
</evidence>
<evidence type="ECO:0000256" key="7">
    <source>
        <dbReference type="ARBA" id="ARBA00022756"/>
    </source>
</evidence>
<protein>
    <recommendedName>
        <fullName evidence="5">8-amino-7-oxononanoate synthase</fullName>
        <ecNumber evidence="5">2.3.1.47</ecNumber>
    </recommendedName>
    <alternativeName>
        <fullName evidence="9">7-keto-8-amino-pelargonic acid synthase</fullName>
    </alternativeName>
    <alternativeName>
        <fullName evidence="10">8-amino-7-ketopelargonate synthase</fullName>
    </alternativeName>
</protein>
<accession>A0A930B5W7</accession>
<name>A0A930B5W7_9FIRM</name>
<dbReference type="InterPro" id="IPR050087">
    <property type="entry name" value="AON_synthase_class-II"/>
</dbReference>
<dbReference type="GO" id="GO:0008710">
    <property type="term" value="F:8-amino-7-oxononanoate synthase activity"/>
    <property type="evidence" value="ECO:0007669"/>
    <property type="project" value="UniProtKB-EC"/>
</dbReference>
<comment type="cofactor">
    <cofactor evidence="1 12">
        <name>pyridoxal 5'-phosphate</name>
        <dbReference type="ChEBI" id="CHEBI:597326"/>
    </cofactor>
</comment>
<feature type="domain" description="Aminotransferase class I/classII large" evidence="13">
    <location>
        <begin position="41"/>
        <end position="378"/>
    </location>
</feature>
<evidence type="ECO:0000256" key="11">
    <source>
        <dbReference type="ARBA" id="ARBA00047715"/>
    </source>
</evidence>
<dbReference type="InterPro" id="IPR004839">
    <property type="entry name" value="Aminotransferase_I/II_large"/>
</dbReference>
<keyword evidence="7" id="KW-0093">Biotin biosynthesis</keyword>
<sequence>MKPENIFSALSALRQEGRLRQVQDLRMETASLGVDREGKRYIVFNSNDYLGMTHAKEVQEAAAKAVRFGTGSGGARLTSGAAFELSNLEKEIADFKHTEDAVIFNTGYMANLGVLYALAGKGDVIFSDELNHASIVDGCRISKAETAVYRHSDMADLERLLQTVPCEGQRFIVTDGVFSMDGDICPLPALAVLKNDYGACLIVDDAHASGVIGRTGRGTAEYFRMAGIDVQVGTLSKAFGAEGGYIAASREICDYLRNTSRPFIFSTAISAVTGAAALAALRLLKADPEKYLGRLRENTAYMRNLLTETGVGIAAGDTPIIPVAVGDEKEALATAEACRKEGILLSAIRPPSVPVGTSRIRLTVTAMHTKEEMKKAAAILIRHWRSK</sequence>
<evidence type="ECO:0000256" key="12">
    <source>
        <dbReference type="RuleBase" id="RU003693"/>
    </source>
</evidence>
<comment type="catalytic activity">
    <reaction evidence="11">
        <text>6-carboxyhexanoyl-[ACP] + L-alanine + H(+) = (8S)-8-amino-7-oxononanoate + holo-[ACP] + CO2</text>
        <dbReference type="Rhea" id="RHEA:42288"/>
        <dbReference type="Rhea" id="RHEA-COMP:9685"/>
        <dbReference type="Rhea" id="RHEA-COMP:9955"/>
        <dbReference type="ChEBI" id="CHEBI:15378"/>
        <dbReference type="ChEBI" id="CHEBI:16526"/>
        <dbReference type="ChEBI" id="CHEBI:57972"/>
        <dbReference type="ChEBI" id="CHEBI:64479"/>
        <dbReference type="ChEBI" id="CHEBI:78846"/>
        <dbReference type="ChEBI" id="CHEBI:149468"/>
        <dbReference type="EC" id="2.3.1.47"/>
    </reaction>
</comment>
<comment type="pathway">
    <text evidence="2">Cofactor biosynthesis; biotin biosynthesis.</text>
</comment>
<evidence type="ECO:0000259" key="13">
    <source>
        <dbReference type="Pfam" id="PF00155"/>
    </source>
</evidence>
<evidence type="ECO:0000256" key="8">
    <source>
        <dbReference type="ARBA" id="ARBA00022898"/>
    </source>
</evidence>
<dbReference type="InterPro" id="IPR001917">
    <property type="entry name" value="Aminotrans_II_pyridoxalP_BS"/>
</dbReference>
<dbReference type="PANTHER" id="PTHR13693">
    <property type="entry name" value="CLASS II AMINOTRANSFERASE/8-AMINO-7-OXONONANOATE SYNTHASE"/>
    <property type="match status" value="1"/>
</dbReference>
<evidence type="ECO:0000256" key="5">
    <source>
        <dbReference type="ARBA" id="ARBA00013187"/>
    </source>
</evidence>
<comment type="subunit">
    <text evidence="4">Homodimer.</text>
</comment>
<organism evidence="14 15">
    <name type="scientific">Dialister invisus</name>
    <dbReference type="NCBI Taxonomy" id="218538"/>
    <lineage>
        <taxon>Bacteria</taxon>
        <taxon>Bacillati</taxon>
        <taxon>Bacillota</taxon>
        <taxon>Negativicutes</taxon>
        <taxon>Veillonellales</taxon>
        <taxon>Veillonellaceae</taxon>
        <taxon>Dialister</taxon>
    </lineage>
</organism>
<comment type="caution">
    <text evidence="14">The sequence shown here is derived from an EMBL/GenBank/DDBJ whole genome shotgun (WGS) entry which is preliminary data.</text>
</comment>
<dbReference type="EC" id="2.3.1.47" evidence="5"/>
<evidence type="ECO:0000256" key="1">
    <source>
        <dbReference type="ARBA" id="ARBA00001933"/>
    </source>
</evidence>
<evidence type="ECO:0000256" key="9">
    <source>
        <dbReference type="ARBA" id="ARBA00032610"/>
    </source>
</evidence>
<evidence type="ECO:0000256" key="3">
    <source>
        <dbReference type="ARBA" id="ARBA00010008"/>
    </source>
</evidence>
<dbReference type="PROSITE" id="PS00599">
    <property type="entry name" value="AA_TRANSFER_CLASS_2"/>
    <property type="match status" value="1"/>
</dbReference>
<dbReference type="GO" id="GO:0030170">
    <property type="term" value="F:pyridoxal phosphate binding"/>
    <property type="evidence" value="ECO:0007669"/>
    <property type="project" value="InterPro"/>
</dbReference>
<evidence type="ECO:0000256" key="2">
    <source>
        <dbReference type="ARBA" id="ARBA00004746"/>
    </source>
</evidence>
<keyword evidence="8 12" id="KW-0663">Pyridoxal phosphate</keyword>